<dbReference type="Proteomes" id="UP001189429">
    <property type="component" value="Unassembled WGS sequence"/>
</dbReference>
<organism evidence="2 3">
    <name type="scientific">Prorocentrum cordatum</name>
    <dbReference type="NCBI Taxonomy" id="2364126"/>
    <lineage>
        <taxon>Eukaryota</taxon>
        <taxon>Sar</taxon>
        <taxon>Alveolata</taxon>
        <taxon>Dinophyceae</taxon>
        <taxon>Prorocentrales</taxon>
        <taxon>Prorocentraceae</taxon>
        <taxon>Prorocentrum</taxon>
    </lineage>
</organism>
<feature type="compositionally biased region" description="Polar residues" evidence="1">
    <location>
        <begin position="1"/>
        <end position="13"/>
    </location>
</feature>
<feature type="region of interest" description="Disordered" evidence="1">
    <location>
        <begin position="99"/>
        <end position="130"/>
    </location>
</feature>
<sequence length="141" mass="15041">MVRTPINESSGNVEYTFLRQGRQDGREKPLKDALAASAEAINDGFPPDALEARRSASSSSGGSISPTRTGAPGRTGRPAAGRRWRRRLLRVLSATGRPRAGLIRGNDAPPIVAPRFRSAGPAATRAGSSEADPRYIEPVFF</sequence>
<evidence type="ECO:0000313" key="2">
    <source>
        <dbReference type="EMBL" id="CAK0877874.1"/>
    </source>
</evidence>
<accession>A0ABN9VZ26</accession>
<feature type="compositionally biased region" description="Basic and acidic residues" evidence="1">
    <location>
        <begin position="21"/>
        <end position="31"/>
    </location>
</feature>
<evidence type="ECO:0000313" key="3">
    <source>
        <dbReference type="Proteomes" id="UP001189429"/>
    </source>
</evidence>
<feature type="compositionally biased region" description="Low complexity" evidence="1">
    <location>
        <begin position="55"/>
        <end position="79"/>
    </location>
</feature>
<keyword evidence="3" id="KW-1185">Reference proteome</keyword>
<feature type="region of interest" description="Disordered" evidence="1">
    <location>
        <begin position="1"/>
        <end position="84"/>
    </location>
</feature>
<reference evidence="2" key="1">
    <citation type="submission" date="2023-10" db="EMBL/GenBank/DDBJ databases">
        <authorList>
            <person name="Chen Y."/>
            <person name="Shah S."/>
            <person name="Dougan E. K."/>
            <person name="Thang M."/>
            <person name="Chan C."/>
        </authorList>
    </citation>
    <scope>NUCLEOTIDE SEQUENCE [LARGE SCALE GENOMIC DNA]</scope>
</reference>
<evidence type="ECO:0000256" key="1">
    <source>
        <dbReference type="SAM" id="MobiDB-lite"/>
    </source>
</evidence>
<comment type="caution">
    <text evidence="2">The sequence shown here is derived from an EMBL/GenBank/DDBJ whole genome shotgun (WGS) entry which is preliminary data.</text>
</comment>
<proteinExistence type="predicted"/>
<gene>
    <name evidence="2" type="ORF">PCOR1329_LOCUS61787</name>
</gene>
<name>A0ABN9VZ26_9DINO</name>
<protein>
    <submittedName>
        <fullName evidence="2">Uncharacterized protein</fullName>
    </submittedName>
</protein>
<dbReference type="EMBL" id="CAUYUJ010017782">
    <property type="protein sequence ID" value="CAK0877874.1"/>
    <property type="molecule type" value="Genomic_DNA"/>
</dbReference>